<dbReference type="AlphaFoldDB" id="A0A1G6RZ64"/>
<reference evidence="2" key="1">
    <citation type="submission" date="2016-10" db="EMBL/GenBank/DDBJ databases">
        <authorList>
            <person name="Varghese N."/>
            <person name="Submissions S."/>
        </authorList>
    </citation>
    <scope>NUCLEOTIDE SEQUENCE [LARGE SCALE GENOMIC DNA]</scope>
    <source>
        <strain evidence="2">DSM 23095</strain>
    </source>
</reference>
<dbReference type="EMBL" id="FNAC01000014">
    <property type="protein sequence ID" value="SDD09246.1"/>
    <property type="molecule type" value="Genomic_DNA"/>
</dbReference>
<accession>A0A1G6RZ64</accession>
<organism evidence="1 2">
    <name type="scientific">Algoriphagus faecimaris</name>
    <dbReference type="NCBI Taxonomy" id="686796"/>
    <lineage>
        <taxon>Bacteria</taxon>
        <taxon>Pseudomonadati</taxon>
        <taxon>Bacteroidota</taxon>
        <taxon>Cytophagia</taxon>
        <taxon>Cytophagales</taxon>
        <taxon>Cyclobacteriaceae</taxon>
        <taxon>Algoriphagus</taxon>
    </lineage>
</organism>
<evidence type="ECO:0000313" key="2">
    <source>
        <dbReference type="Proteomes" id="UP000199060"/>
    </source>
</evidence>
<dbReference type="RefSeq" id="WP_139162702.1">
    <property type="nucleotide sequence ID" value="NZ_FNAC01000014.1"/>
</dbReference>
<sequence>MKTKTTILLMFLAIFLHFGLQAQEKEKIRYTFGAGATHDGNLLLWGLNFVNEVDIPISKRFTFTPSLTFYHSIGTTEPNGRFASQKSEDFSSGIFFNPKLKYDILQKNNGFKLSLSAGPSLNIGSQSFVSPFLFSDPDEPELILSSRSFVRLGLWMELEAEWNTKNPNIKNGVGLSVSGYEKYMPWYINATYKIKFKSFGN</sequence>
<evidence type="ECO:0008006" key="3">
    <source>
        <dbReference type="Google" id="ProtNLM"/>
    </source>
</evidence>
<name>A0A1G6RZ64_9BACT</name>
<evidence type="ECO:0000313" key="1">
    <source>
        <dbReference type="EMBL" id="SDD09246.1"/>
    </source>
</evidence>
<dbReference type="OrthoDB" id="822765at2"/>
<keyword evidence="2" id="KW-1185">Reference proteome</keyword>
<proteinExistence type="predicted"/>
<dbReference type="Proteomes" id="UP000199060">
    <property type="component" value="Unassembled WGS sequence"/>
</dbReference>
<protein>
    <recommendedName>
        <fullName evidence="3">Outer membrane protein beta-barrel domain-containing protein</fullName>
    </recommendedName>
</protein>
<gene>
    <name evidence="1" type="ORF">SAMN04488104_101483</name>
</gene>